<gene>
    <name evidence="1" type="ORF">DPX39_100061000</name>
</gene>
<name>A0A3L6KYM7_9TRYP</name>
<accession>A0A3L6KYM7</accession>
<comment type="caution">
    <text evidence="1">The sequence shown here is derived from an EMBL/GenBank/DDBJ whole genome shotgun (WGS) entry which is preliminary data.</text>
</comment>
<dbReference type="Proteomes" id="UP000266743">
    <property type="component" value="Chromosome 10"/>
</dbReference>
<reference evidence="1 2" key="1">
    <citation type="submission" date="2018-09" db="EMBL/GenBank/DDBJ databases">
        <title>whole genome sequence of T. equiperdum IVM-t1 strain.</title>
        <authorList>
            <person name="Suganuma K."/>
        </authorList>
    </citation>
    <scope>NUCLEOTIDE SEQUENCE [LARGE SCALE GENOMIC DNA]</scope>
    <source>
        <strain evidence="1 2">IVM-t1</strain>
    </source>
</reference>
<dbReference type="AlphaFoldDB" id="A0A3L6KYM7"/>
<protein>
    <submittedName>
        <fullName evidence="1">Uncharacterized protein</fullName>
    </submittedName>
</protein>
<sequence length="232" mass="25939">MESPPSNDEKHELAVALRLKEEDDALLCAFGPDYFNGARVGAGCGGVFTAFLAWWSFVDLKEDHKLCDSALPTHMRDRSWTIRRGFHSRPFFTVGCVALGITTLMKATKFCLANYRYQEFAADDIGFELLKSMYVSSPEGHRQFEAFVKKTIGNEKVLELPSPSTNFATGGKIRNNQNLTETLVSSTSSFCDRKPPSFWDGVAVGIMGSVMDCYLPCKPLYSYYGMRCGMRL</sequence>
<evidence type="ECO:0000313" key="2">
    <source>
        <dbReference type="Proteomes" id="UP000266743"/>
    </source>
</evidence>
<organism evidence="1 2">
    <name type="scientific">Trypanosoma brucei equiperdum</name>
    <dbReference type="NCBI Taxonomy" id="630700"/>
    <lineage>
        <taxon>Eukaryota</taxon>
        <taxon>Discoba</taxon>
        <taxon>Euglenozoa</taxon>
        <taxon>Kinetoplastea</taxon>
        <taxon>Metakinetoplastina</taxon>
        <taxon>Trypanosomatida</taxon>
        <taxon>Trypanosomatidae</taxon>
        <taxon>Trypanosoma</taxon>
    </lineage>
</organism>
<proteinExistence type="predicted"/>
<dbReference type="EMBL" id="QSBY01000010">
    <property type="protein sequence ID" value="RHW68571.1"/>
    <property type="molecule type" value="Genomic_DNA"/>
</dbReference>
<evidence type="ECO:0000313" key="1">
    <source>
        <dbReference type="EMBL" id="RHW68571.1"/>
    </source>
</evidence>